<dbReference type="SUPFAM" id="SSF52540">
    <property type="entry name" value="P-loop containing nucleoside triphosphate hydrolases"/>
    <property type="match status" value="1"/>
</dbReference>
<dbReference type="Gene3D" id="3.40.50.300">
    <property type="entry name" value="P-loop containing nucleotide triphosphate hydrolases"/>
    <property type="match status" value="1"/>
</dbReference>
<reference evidence="3" key="1">
    <citation type="submission" date="2012-11" db="EMBL/GenBank/DDBJ databases">
        <authorList>
            <person name="Lucero-Rivera Y.E."/>
            <person name="Tovar-Ramirez D."/>
        </authorList>
    </citation>
    <scope>NUCLEOTIDE SEQUENCE [LARGE SCALE GENOMIC DNA]</scope>
    <source>
        <strain evidence="3">Araruama</strain>
    </source>
</reference>
<dbReference type="GO" id="GO:0005524">
    <property type="term" value="F:ATP binding"/>
    <property type="evidence" value="ECO:0007669"/>
    <property type="project" value="InterPro"/>
</dbReference>
<name>A0A1V1NZB0_9BACT</name>
<dbReference type="InterPro" id="IPR011579">
    <property type="entry name" value="ATPase_dom"/>
</dbReference>
<evidence type="ECO:0000313" key="3">
    <source>
        <dbReference type="Proteomes" id="UP000189670"/>
    </source>
</evidence>
<dbReference type="PANTHER" id="PTHR34704:SF1">
    <property type="entry name" value="ATPASE"/>
    <property type="match status" value="1"/>
</dbReference>
<dbReference type="InterPro" id="IPR027417">
    <property type="entry name" value="P-loop_NTPase"/>
</dbReference>
<sequence length="107" mass="12649">MMFYGRENELNLLEEKYFSSKSELVVIYGRRRIGKSTLINKFAENKKTLKFEGIEGEQSQYQIQNVSEQLIAKTKDPFAGGTLFDRWEIVFSYLTEKIVINKRRKKN</sequence>
<dbReference type="Pfam" id="PF01637">
    <property type="entry name" value="ATPase_2"/>
    <property type="match status" value="1"/>
</dbReference>
<comment type="caution">
    <text evidence="2">The sequence shown here is derived from an EMBL/GenBank/DDBJ whole genome shotgun (WGS) entry which is preliminary data.</text>
</comment>
<accession>A0A1V1NZB0</accession>
<evidence type="ECO:0000313" key="2">
    <source>
        <dbReference type="EMBL" id="ETR67947.1"/>
    </source>
</evidence>
<proteinExistence type="predicted"/>
<organism evidence="2 3">
    <name type="scientific">Candidatus Magnetoglobus multicellularis str. Araruama</name>
    <dbReference type="NCBI Taxonomy" id="890399"/>
    <lineage>
        <taxon>Bacteria</taxon>
        <taxon>Pseudomonadati</taxon>
        <taxon>Thermodesulfobacteriota</taxon>
        <taxon>Desulfobacteria</taxon>
        <taxon>Desulfobacterales</taxon>
        <taxon>Desulfobacteraceae</taxon>
        <taxon>Candidatus Magnetoglobus</taxon>
    </lineage>
</organism>
<dbReference type="PANTHER" id="PTHR34704">
    <property type="entry name" value="ATPASE"/>
    <property type="match status" value="1"/>
</dbReference>
<protein>
    <recommendedName>
        <fullName evidence="1">ATPase domain-containing protein</fullName>
    </recommendedName>
</protein>
<evidence type="ECO:0000259" key="1">
    <source>
        <dbReference type="Pfam" id="PF01637"/>
    </source>
</evidence>
<feature type="domain" description="ATPase" evidence="1">
    <location>
        <begin position="3"/>
        <end position="54"/>
    </location>
</feature>
<dbReference type="Proteomes" id="UP000189670">
    <property type="component" value="Unassembled WGS sequence"/>
</dbReference>
<dbReference type="EMBL" id="ATBP01001146">
    <property type="protein sequence ID" value="ETR67947.1"/>
    <property type="molecule type" value="Genomic_DNA"/>
</dbReference>
<dbReference type="AlphaFoldDB" id="A0A1V1NZB0"/>
<gene>
    <name evidence="2" type="ORF">OMM_11041</name>
</gene>